<evidence type="ECO:0000256" key="1">
    <source>
        <dbReference type="SAM" id="Phobius"/>
    </source>
</evidence>
<evidence type="ECO:0000313" key="3">
    <source>
        <dbReference type="Proteomes" id="UP000077667"/>
    </source>
</evidence>
<feature type="transmembrane region" description="Helical" evidence="1">
    <location>
        <begin position="165"/>
        <end position="185"/>
    </location>
</feature>
<sequence>MPQWLFLLPVISAVIGLLIHTIAGSYLLKSYLPGQDNRLAQKLAEAASQYLSGTLNIDAKLSNPELIEKAMPSIEKHIDEFLNVKLKEEIPMLAMFVGNKTTDKIKEVFIDQLKQLFPQVMLQITGNLKDQLNIEATLLKQLKKTPVSSVIKEELKGINAQFQRLGLLFGFIIGLINLIIVYCTIN</sequence>
<evidence type="ECO:0008006" key="4">
    <source>
        <dbReference type="Google" id="ProtNLM"/>
    </source>
</evidence>
<name>A0A1A9I116_9BACT</name>
<accession>A0A1A9I116</accession>
<keyword evidence="1" id="KW-0472">Membrane</keyword>
<dbReference type="OrthoDB" id="9787430at2"/>
<gene>
    <name evidence="2" type="ORF">A8C56_08570</name>
</gene>
<dbReference type="Proteomes" id="UP000077667">
    <property type="component" value="Chromosome"/>
</dbReference>
<dbReference type="STRING" id="1176587.A8C56_08570"/>
<protein>
    <recommendedName>
        <fullName evidence="4">DUF445 domain-containing protein</fullName>
    </recommendedName>
</protein>
<evidence type="ECO:0000313" key="2">
    <source>
        <dbReference type="EMBL" id="ANH81025.1"/>
    </source>
</evidence>
<keyword evidence="1" id="KW-0812">Transmembrane</keyword>
<dbReference type="RefSeq" id="WP_067754539.1">
    <property type="nucleotide sequence ID" value="NZ_CP015772.1"/>
</dbReference>
<reference evidence="2 3" key="1">
    <citation type="submission" date="2016-05" db="EMBL/GenBank/DDBJ databases">
        <title>Niabella ginsenosidivorans BS26 whole genome sequencing.</title>
        <authorList>
            <person name="Im W.T."/>
            <person name="Siddiqi M.Z."/>
        </authorList>
    </citation>
    <scope>NUCLEOTIDE SEQUENCE [LARGE SCALE GENOMIC DNA]</scope>
    <source>
        <strain evidence="2 3">BS26</strain>
    </source>
</reference>
<dbReference type="KEGG" id="nia:A8C56_08570"/>
<feature type="transmembrane region" description="Helical" evidence="1">
    <location>
        <begin position="6"/>
        <end position="28"/>
    </location>
</feature>
<keyword evidence="1" id="KW-1133">Transmembrane helix</keyword>
<keyword evidence="3" id="KW-1185">Reference proteome</keyword>
<organism evidence="2 3">
    <name type="scientific">Niabella ginsenosidivorans</name>
    <dbReference type="NCBI Taxonomy" id="1176587"/>
    <lineage>
        <taxon>Bacteria</taxon>
        <taxon>Pseudomonadati</taxon>
        <taxon>Bacteroidota</taxon>
        <taxon>Chitinophagia</taxon>
        <taxon>Chitinophagales</taxon>
        <taxon>Chitinophagaceae</taxon>
        <taxon>Niabella</taxon>
    </lineage>
</organism>
<dbReference type="AlphaFoldDB" id="A0A1A9I116"/>
<dbReference type="EMBL" id="CP015772">
    <property type="protein sequence ID" value="ANH81025.1"/>
    <property type="molecule type" value="Genomic_DNA"/>
</dbReference>
<proteinExistence type="predicted"/>